<dbReference type="KEGG" id="ece:Z3136"/>
<accession>Q8X3Z4</accession>
<dbReference type="PHI-base" id="PHI:6735"/>
<dbReference type="EMBL" id="AE005174">
    <property type="protein sequence ID" value="AAG57042.1"/>
    <property type="molecule type" value="Genomic_DNA"/>
</dbReference>
<proteinExistence type="predicted"/>
<evidence type="ECO:0000313" key="1">
    <source>
        <dbReference type="EMBL" id="AAG57042.1"/>
    </source>
</evidence>
<dbReference type="PIR" id="F85822">
    <property type="entry name" value="F85822"/>
</dbReference>
<organism evidence="1 2">
    <name type="scientific">Escherichia coli O157:H7</name>
    <dbReference type="NCBI Taxonomy" id="83334"/>
    <lineage>
        <taxon>Bacteria</taxon>
        <taxon>Pseudomonadati</taxon>
        <taxon>Pseudomonadota</taxon>
        <taxon>Gammaproteobacteria</taxon>
        <taxon>Enterobacterales</taxon>
        <taxon>Enterobacteriaceae</taxon>
        <taxon>Escherichia</taxon>
    </lineage>
</organism>
<dbReference type="AlphaFoldDB" id="Q8X3Z4"/>
<sequence>MVTAKIVVEKEVDARHPCGSEMTPTQAVVNLRTLVSTMESMLTEKEIIRRFIPRMEKIELGVLQAKIFIHAQRDSCGTEAA</sequence>
<reference evidence="1 2" key="1">
    <citation type="journal article" date="2001" name="Nature">
        <title>Genome sequence of enterohaemorrhagic Escherichia coli O157:H7.</title>
        <authorList>
            <person name="Perna N.T."/>
            <person name="Plunkett G.III."/>
            <person name="Burland V."/>
            <person name="Mau B."/>
            <person name="Glasner J.D."/>
            <person name="Rose D.J."/>
            <person name="Mayhew G.F."/>
            <person name="Evans P.S."/>
            <person name="Gregor J."/>
            <person name="Kirkpatrick H.A."/>
            <person name="Posfai G."/>
            <person name="Hackett J."/>
            <person name="Klink S."/>
            <person name="Boutin A."/>
            <person name="Shao Y."/>
            <person name="Miller L."/>
            <person name="Grotbeck E.J."/>
            <person name="Davis N.W."/>
            <person name="Lim A."/>
            <person name="Dimalanta E."/>
            <person name="Potamousis K."/>
            <person name="Apodaca J."/>
            <person name="Anantharaman T.S."/>
            <person name="Lin J."/>
            <person name="Yen G."/>
            <person name="Schwartz D.C."/>
            <person name="Welch R.A."/>
            <person name="Blattner F.R."/>
        </authorList>
    </citation>
    <scope>NUCLEOTIDE SEQUENCE [LARGE SCALE GENOMIC DNA]</scope>
    <source>
        <strain evidence="2">O157:H7 / EDL933 / ATCC 700927 / EHEC</strain>
    </source>
</reference>
<name>Q8X3Z4_ECO57</name>
<evidence type="ECO:0000313" key="2">
    <source>
        <dbReference type="Proteomes" id="UP000002519"/>
    </source>
</evidence>
<gene>
    <name evidence="1" type="ordered locus">Z3136</name>
</gene>
<protein>
    <submittedName>
        <fullName evidence="1">Uncharacterized protein</fullName>
    </submittedName>
</protein>
<dbReference type="Proteomes" id="UP000002519">
    <property type="component" value="Chromosome"/>
</dbReference>